<protein>
    <recommendedName>
        <fullName evidence="1">Protein kinase domain-containing protein</fullName>
    </recommendedName>
</protein>
<dbReference type="PANTHER" id="PTHR44329">
    <property type="entry name" value="SERINE/THREONINE-PROTEIN KINASE TNNI3K-RELATED"/>
    <property type="match status" value="1"/>
</dbReference>
<proteinExistence type="predicted"/>
<dbReference type="GO" id="GO:0004674">
    <property type="term" value="F:protein serine/threonine kinase activity"/>
    <property type="evidence" value="ECO:0007669"/>
    <property type="project" value="TreeGrafter"/>
</dbReference>
<dbReference type="Gene3D" id="1.10.510.10">
    <property type="entry name" value="Transferase(Phosphotransferase) domain 1"/>
    <property type="match status" value="1"/>
</dbReference>
<evidence type="ECO:0000259" key="1">
    <source>
        <dbReference type="PROSITE" id="PS50011"/>
    </source>
</evidence>
<reference evidence="2 3" key="1">
    <citation type="submission" date="2017-11" db="EMBL/GenBank/DDBJ databases">
        <title>The genome of Rhizophagus clarus HR1 reveals common genetic basis of auxotrophy among arbuscular mycorrhizal fungi.</title>
        <authorList>
            <person name="Kobayashi Y."/>
        </authorList>
    </citation>
    <scope>NUCLEOTIDE SEQUENCE [LARGE SCALE GENOMIC DNA]</scope>
    <source>
        <strain evidence="2 3">HR1</strain>
    </source>
</reference>
<dbReference type="GO" id="GO:0005524">
    <property type="term" value="F:ATP binding"/>
    <property type="evidence" value="ECO:0007669"/>
    <property type="project" value="InterPro"/>
</dbReference>
<evidence type="ECO:0000313" key="2">
    <source>
        <dbReference type="EMBL" id="GBB88559.1"/>
    </source>
</evidence>
<gene>
    <name evidence="2" type="ORF">RclHR1_01510010</name>
</gene>
<comment type="caution">
    <text evidence="2">The sequence shown here is derived from an EMBL/GenBank/DDBJ whole genome shotgun (WGS) entry which is preliminary data.</text>
</comment>
<dbReference type="InterPro" id="IPR011009">
    <property type="entry name" value="Kinase-like_dom_sf"/>
</dbReference>
<dbReference type="PANTHER" id="PTHR44329:SF140">
    <property type="entry name" value="INACTIVE PROTEIN TYROSINE KINASE PTKL"/>
    <property type="match status" value="1"/>
</dbReference>
<dbReference type="Gene3D" id="1.10.10.1010">
    <property type="entry name" value="Intein homing endonuclease, domain IV"/>
    <property type="match status" value="17"/>
</dbReference>
<feature type="domain" description="Protein kinase" evidence="1">
    <location>
        <begin position="2208"/>
        <end position="2486"/>
    </location>
</feature>
<dbReference type="Pfam" id="PF07714">
    <property type="entry name" value="PK_Tyr_Ser-Thr"/>
    <property type="match status" value="1"/>
</dbReference>
<name>A0A2Z6QRT7_9GLOM</name>
<dbReference type="InterPro" id="IPR000719">
    <property type="entry name" value="Prot_kinase_dom"/>
</dbReference>
<dbReference type="InterPro" id="IPR051681">
    <property type="entry name" value="Ser/Thr_Kinases-Pseudokinases"/>
</dbReference>
<dbReference type="PROSITE" id="PS50011">
    <property type="entry name" value="PROTEIN_KINASE_DOM"/>
    <property type="match status" value="1"/>
</dbReference>
<keyword evidence="3" id="KW-1185">Reference proteome</keyword>
<dbReference type="SMART" id="SM00220">
    <property type="entry name" value="S_TKc"/>
    <property type="match status" value="1"/>
</dbReference>
<sequence length="2709" mass="321511">MDTSIKKLKLNEKCIKCKFKCNAILFQNNFKNWTSGNKCIDKFIQDTQLSAHDDAKEALEWIPYGRFNNIKYIEKIGVYRANWINGCIDKWDNMNKNWKRHNINMVIILKSLNNSDDFSLEFINEIKIDYKFYGITQNPQTKRYMMVLNGKCKECNYVCNAIHFQQNFENWTSGDDNIDKLIQYTQLLAHIDAKKALKWIPYDRFNNIKYIEKIGVYRANWIDGCIDKWDNMNENRKRHNINMVVVLKGLNNLDDFSLEFINEIKVDYKFYGITQNPQTKRYMMVLNGKCKECNYVCNAIHFQQNFENWTSGDDNIDKLIQYTQLLAHIDAKKALKWIPYDRFNNIKYIEKIGVYRANWIDGCIDKWDNMNENRKRHNINMVVVLKGLNNLDDFSLEFINEIKKDFELYGITQDIQAKNYMMVLNSTCDATYFKLDFENWTSDNETIYKPIQDTQLLAHVDALEWIPYKRFNNIKYIEENGVYRANWIDGCIDKWDNVNENWERHNINMVVILKNLNNSNNFSLEFINEIRKDFELCGIAQDIQAKNYMMVLNGICDATYFKLNFKNWTSSNETSFDKPIQSTQLLAHVDALEWLPYGRFNNIKYIEKIGVYRENWYIDKWDNMNKNCESHDINMVVIQKNLNNSNNFSLKFVNEIKKDFELFGITQDIQIKNYMMVLNSTCNVPYFKLNFKNWTSGNDNIDKLIQHTQLLAHIDAREALEWIPYDRFNDIKYIEKIGVYRANWIDGCIDKWDNMNKNWKRHNINMVVVLKGLNNSDDFSLEFINEIKIDYKFYGITQNPQTKSYMMVLNGKCKECNYVCNTIHFQQNFENWTSGDDNIDKLIQYTQLIAHIDAKKALKWIPYDRFNNIKYIEKIGVYRANWIDGCIDKWDNMNENRKRHNINMVVVLKYLNNLDDFSLEFINKIKKDFELYGITQDTQVKNYMMVLNYSCNAPYFKLNFKNWTRGNGNIDKLIQDTQLLVHDDAKEALEWIPYNRLNNIKYIEEIGVYRANWIDGCIGKWDNGNQNRKRYNKNMIDVILKNLNNFTLELTNEFIKYYGITQDPQTKNYMTVLSDECKKCNCICNAMHFYQNFENWTSGDNYIDMVILDTQLTTHKSYEIFNALEWIHYDRFNNIKNTGFNGIYRANWIDGNINYWNYGIQYWERFNKDMVVTLESLNDSKIITSEYINEIKKNYEFYGITQNPQTKIYMVVLSNNKYKNYYNICNAIYFQQNFKNWTSGNNDIDKFIQNIQLSGELLEWIPYNRFNNINHTEKIGIYKANWIDGFINKWDSKNQSWNRINQNMLITLESLNNQKDDALVYTNKINKERIYGITQDPQTKHYMTVLSDMCKKCNFACNAIHFQQNFKNWTSNNKYIDKFIQDTQLSAHDDAKEALEWISYNKLNNIEYIEKIGVYRANWYNCKNQSWTQVILKKLNDPKNITLEFINQINKPYGITQDLKTNNYMIVLDNKCKKCNKICNAIYFQQKFIYWTSGNSNIDKFIQDSQLSTHDNNVKEVLEWIPYNKLYNIKYIAKDMYRANWIDEYNINQYIGRNNHNMLVTLKIINNPNIITLEFINKIKNDHEFYGITQDSQTKNYMIVLNIKCKKCNYICNAIHFQLNFESWTSDNDDIDQFIQNTQLLAHKNTEEAIIEWIPYNRIDNIQYTKRIGMYKANWIDGYIVNWDKENQNWKRYNQNIFVTLKKLNNPKNIIVELANKINKPYGITQDLQTRNYIIVLSNECKICNCTCNAIYFQQNFENWTSDNNDIDNFIQNTQLLAHRYTKRKALEWIPFNRFNNIQCIKKFGTYIANWIDGYIVNWHNKNQCLERDNQNIFVILKPLDDPKVVTIEDISEIGYEFYGITQDSQTKNYMMVLNIKCKKCNQICNAIHFQQNFESWTSINDDIDKFIQDIQLSAHDDYNVYNNVLEWIPYTRFNNINHIIEREVYKANWIDGYISEWDKCDQNWKRENQNMLVILKILNDPKNIKLEYTNEINRLYGITQDPQTKHYMTVLSDICKKCNFACNAIHFQQNFENWTSSNNDIDKFIQDTQLSAHDNYNVYKNVLEWIPYNRFNNINYATERKIYKASWIDGYINERNESNDQKWKRNNKNMLVILKILNDLKNITLEFTNEINRLYGITQNPKTKNYMMVLSDVCKKCNCVCNAIYFQQNFESWASGNNDIDKFIRNTQLLAHNNVRKALEWIPYNRFEYVEYVAKGGFGKVYKASWIDGYIKNWNDKYQNWEREGQNMLVALKSLNKSKNATLKFLNEITLHYRERMDSSNIIGFYGITQDPKTENYMMVLNYAKNGSLRNYLDINYNKLSWMDKIGYLYDIAKGLESIHNNDLIHRDLHTGNILHDGCLYICDMGLCKSADHSLSVNTENNVYGVLPYIAPEILRGIDYTKASDLYSFGIIMYEIFSGLPPYHDISHDENLTRKICLGFRPIFKIKIPHLIILLIKRCIDADPINRPIAKEIADILDKWKYELFVIGTEIQKQVEEADIINESSSNIGVPLTNLGISYKTHSEAIYTKRLLNFKNLPEPKNSDDYYEQGNNIISVESSVSLSSLSLQIDVSKLNINDNNLAEPRNSNDYYEQSDNIISIESSESLSLQIDVSQSNIVNDRPKPKNFDDYYEQNDDMVNVESSVPLSLQIDLSEMNIDDNNLPEQRNFDDSYKQNDIIINSVESSESLQIDISQLNINDEKIVMTNNG</sequence>
<accession>A0A2Z6QRT7</accession>
<evidence type="ECO:0000313" key="3">
    <source>
        <dbReference type="Proteomes" id="UP000247702"/>
    </source>
</evidence>
<dbReference type="Proteomes" id="UP000247702">
    <property type="component" value="Unassembled WGS sequence"/>
</dbReference>
<dbReference type="InterPro" id="IPR001245">
    <property type="entry name" value="Ser-Thr/Tyr_kinase_cat_dom"/>
</dbReference>
<organism evidence="2 3">
    <name type="scientific">Rhizophagus clarus</name>
    <dbReference type="NCBI Taxonomy" id="94130"/>
    <lineage>
        <taxon>Eukaryota</taxon>
        <taxon>Fungi</taxon>
        <taxon>Fungi incertae sedis</taxon>
        <taxon>Mucoromycota</taxon>
        <taxon>Glomeromycotina</taxon>
        <taxon>Glomeromycetes</taxon>
        <taxon>Glomerales</taxon>
        <taxon>Glomeraceae</taxon>
        <taxon>Rhizophagus</taxon>
    </lineage>
</organism>
<dbReference type="SUPFAM" id="SSF56112">
    <property type="entry name" value="Protein kinase-like (PK-like)"/>
    <property type="match status" value="1"/>
</dbReference>
<dbReference type="EMBL" id="BEXD01000569">
    <property type="protein sequence ID" value="GBB88559.1"/>
    <property type="molecule type" value="Genomic_DNA"/>
</dbReference>